<dbReference type="Proteomes" id="UP000290288">
    <property type="component" value="Unassembled WGS sequence"/>
</dbReference>
<evidence type="ECO:0000313" key="2">
    <source>
        <dbReference type="EMBL" id="RXW16872.1"/>
    </source>
</evidence>
<dbReference type="EMBL" id="SDEE01000393">
    <property type="protein sequence ID" value="RXW16872.1"/>
    <property type="molecule type" value="Genomic_DNA"/>
</dbReference>
<keyword evidence="1" id="KW-0812">Transmembrane</keyword>
<keyword evidence="1" id="KW-0472">Membrane</keyword>
<comment type="caution">
    <text evidence="2">The sequence shown here is derived from an EMBL/GenBank/DDBJ whole genome shotgun (WGS) entry which is preliminary data.</text>
</comment>
<keyword evidence="3" id="KW-1185">Reference proteome</keyword>
<proteinExistence type="predicted"/>
<keyword evidence="1" id="KW-1133">Transmembrane helix</keyword>
<gene>
    <name evidence="2" type="ORF">EST38_g8984</name>
</gene>
<reference evidence="2 3" key="1">
    <citation type="submission" date="2019-01" db="EMBL/GenBank/DDBJ databases">
        <title>Draft genome sequence of Psathyrella aberdarensis IHI B618.</title>
        <authorList>
            <person name="Buettner E."/>
            <person name="Kellner H."/>
        </authorList>
    </citation>
    <scope>NUCLEOTIDE SEQUENCE [LARGE SCALE GENOMIC DNA]</scope>
    <source>
        <strain evidence="2 3">IHI B618</strain>
    </source>
</reference>
<evidence type="ECO:0000256" key="1">
    <source>
        <dbReference type="SAM" id="Phobius"/>
    </source>
</evidence>
<accession>A0A4Q2DCX0</accession>
<name>A0A4Q2DCX0_9AGAR</name>
<evidence type="ECO:0000313" key="3">
    <source>
        <dbReference type="Proteomes" id="UP000290288"/>
    </source>
</evidence>
<dbReference type="OrthoDB" id="2991366at2759"/>
<protein>
    <submittedName>
        <fullName evidence="2">Uncharacterized protein</fullName>
    </submittedName>
</protein>
<organism evidence="2 3">
    <name type="scientific">Candolleomyces aberdarensis</name>
    <dbReference type="NCBI Taxonomy" id="2316362"/>
    <lineage>
        <taxon>Eukaryota</taxon>
        <taxon>Fungi</taxon>
        <taxon>Dikarya</taxon>
        <taxon>Basidiomycota</taxon>
        <taxon>Agaricomycotina</taxon>
        <taxon>Agaricomycetes</taxon>
        <taxon>Agaricomycetidae</taxon>
        <taxon>Agaricales</taxon>
        <taxon>Agaricineae</taxon>
        <taxon>Psathyrellaceae</taxon>
        <taxon>Candolleomyces</taxon>
    </lineage>
</organism>
<feature type="transmembrane region" description="Helical" evidence="1">
    <location>
        <begin position="492"/>
        <end position="512"/>
    </location>
</feature>
<dbReference type="AlphaFoldDB" id="A0A4Q2DCX0"/>
<sequence length="561" mass="61432">MLLWPWVFFGVIKAKHGIQMSDQLSGSVARHPHQVGAIVTLIGTINRLIATLLFGKAVVRLGQEVIAKKFQPEVTVFGVSALLAFRHMTMVWGVRQWGQLVKAKGRLVVVLMLLLSLGALALIPSGTASLLTPGEFKKTAALEGTELDFTSDDSGCLTWLDENKPENKCDWKPFGNTSFTACLGENQILDVLDSGRAKMIERLGISNETSSLNQLGGQGGIRFLGSTKGVLPIGPNGVPAFDSLGTQGNPLADPAIRRGIVSYNYTLDQQGLETNVDCFYESSSPISNHSIPNSAMFVASNGTCAAAGLERVLANVTDYPTVNVSHTLTYWACKQSPSQGSLDPTYFIYLRGRGNYEKFIGNITCGVSPMRARDFEVGYHSEPRYFASQAKNTRGEASQRRTFARFIDGAIIGLGSLISQGQNWESHLVADAVFSMATRNSSVLSFDHSPTHLRLFEAMIQGVLEYEGTYSRLIYSMVRGWFIDDSGAQAGLLIPMLLVNLTSLALLFACFIMGQFRYTYDFDATDSMSLLTALVMDVERGQDGKPEWHNKVRFKVEPAQD</sequence>
<feature type="transmembrane region" description="Helical" evidence="1">
    <location>
        <begin position="106"/>
        <end position="123"/>
    </location>
</feature>
<feature type="transmembrane region" description="Helical" evidence="1">
    <location>
        <begin position="35"/>
        <end position="54"/>
    </location>
</feature>
<dbReference type="STRING" id="2316362.A0A4Q2DCX0"/>